<protein>
    <submittedName>
        <fullName evidence="1">DUF6116 family protein</fullName>
    </submittedName>
</protein>
<sequence length="78" mass="8971">MRTPIAAVLLRFLGRLKFPTLFKLTAAFFLLDLFIPDLIPFADELLLGLATILFSQWRKPKDAVTATDNRVIDHETRR</sequence>
<keyword evidence="2" id="KW-1185">Reference proteome</keyword>
<dbReference type="Pfam" id="PF19611">
    <property type="entry name" value="DUF6116"/>
    <property type="match status" value="1"/>
</dbReference>
<dbReference type="RefSeq" id="WP_331688563.1">
    <property type="nucleotide sequence ID" value="NZ_JAZHBN010000001.1"/>
</dbReference>
<evidence type="ECO:0000313" key="2">
    <source>
        <dbReference type="Proteomes" id="UP001356170"/>
    </source>
</evidence>
<dbReference type="InterPro" id="IPR046119">
    <property type="entry name" value="DUF6116"/>
</dbReference>
<dbReference type="EMBL" id="JAZHBO010000002">
    <property type="protein sequence ID" value="MEF2155915.1"/>
    <property type="molecule type" value="Genomic_DNA"/>
</dbReference>
<comment type="caution">
    <text evidence="1">The sequence shown here is derived from an EMBL/GenBank/DDBJ whole genome shotgun (WGS) entry which is preliminary data.</text>
</comment>
<reference evidence="1 2" key="1">
    <citation type="submission" date="2024-01" db="EMBL/GenBank/DDBJ databases">
        <title>Novel species of the genus Luteimonas isolated from rivers.</title>
        <authorList>
            <person name="Lu H."/>
        </authorList>
    </citation>
    <scope>NUCLEOTIDE SEQUENCE [LARGE SCALE GENOMIC DNA]</scope>
    <source>
        <strain evidence="1 2">FXH3W</strain>
    </source>
</reference>
<dbReference type="Proteomes" id="UP001356170">
    <property type="component" value="Unassembled WGS sequence"/>
</dbReference>
<accession>A0ABU7V0R4</accession>
<organism evidence="1 2">
    <name type="scientific">Aquilutibacter rugosus</name>
    <dbReference type="NCBI Taxonomy" id="3115820"/>
    <lineage>
        <taxon>Bacteria</taxon>
        <taxon>Pseudomonadati</taxon>
        <taxon>Pseudomonadota</taxon>
        <taxon>Gammaproteobacteria</taxon>
        <taxon>Lysobacterales</taxon>
        <taxon>Lysobacteraceae</taxon>
        <taxon>Aquilutibacter</taxon>
    </lineage>
</organism>
<proteinExistence type="predicted"/>
<evidence type="ECO:0000313" key="1">
    <source>
        <dbReference type="EMBL" id="MEF2155915.1"/>
    </source>
</evidence>
<gene>
    <name evidence="1" type="ORF">V3390_06665</name>
</gene>
<name>A0ABU7V0R4_9GAMM</name>